<organism evidence="2 3">
    <name type="scientific">Hirschia baltica (strain ATCC 49814 / DSM 5838 / IFAM 1418)</name>
    <dbReference type="NCBI Taxonomy" id="582402"/>
    <lineage>
        <taxon>Bacteria</taxon>
        <taxon>Pseudomonadati</taxon>
        <taxon>Pseudomonadota</taxon>
        <taxon>Alphaproteobacteria</taxon>
        <taxon>Hyphomonadales</taxon>
        <taxon>Hyphomonadaceae</taxon>
        <taxon>Hirschia</taxon>
    </lineage>
</organism>
<dbReference type="PANTHER" id="PTHR40115">
    <property type="entry name" value="INNER MEMBRANE PROTEIN WITH PEPSY TM HELIX"/>
    <property type="match status" value="1"/>
</dbReference>
<evidence type="ECO:0000256" key="1">
    <source>
        <dbReference type="SAM" id="Phobius"/>
    </source>
</evidence>
<evidence type="ECO:0000313" key="2">
    <source>
        <dbReference type="EMBL" id="ACT59863.1"/>
    </source>
</evidence>
<feature type="transmembrane region" description="Helical" evidence="1">
    <location>
        <begin position="198"/>
        <end position="218"/>
    </location>
</feature>
<protein>
    <submittedName>
        <fullName evidence="2">PepSY-associated TM helix domain protein</fullName>
    </submittedName>
</protein>
<keyword evidence="1" id="KW-1133">Transmembrane helix</keyword>
<keyword evidence="1" id="KW-0472">Membrane</keyword>
<name>C6XM31_HIRBI</name>
<sequence length="220" mass="24237">MNVPILTQDLKAKKSARKKASNFWKKQARIWHWISGAICLIGMLLFAVTGITLNHAADIKTTPKISNAAVTSDEAMMGSVRALPLEGESVLPKDLVRYLRRELNVNTAGRSAELTDIDIYVGLPRAGGDAWLAIDRETGLVEYESTSRGAISYLNDLHKGRNTGTVWAVFLDVFSIATIFFCLTGLWLLQIHSKKRAITWPLTIGGLAVPVVILFFFAHG</sequence>
<dbReference type="Pfam" id="PF16357">
    <property type="entry name" value="PepSY_TM_like_2"/>
    <property type="match status" value="1"/>
</dbReference>
<evidence type="ECO:0000313" key="3">
    <source>
        <dbReference type="Proteomes" id="UP000002745"/>
    </source>
</evidence>
<dbReference type="eggNOG" id="COG3295">
    <property type="taxonomic scope" value="Bacteria"/>
</dbReference>
<dbReference type="HOGENOM" id="CLU_114004_0_0_5"/>
<dbReference type="OrthoDB" id="27171at2"/>
<dbReference type="InterPro" id="IPR032307">
    <property type="entry name" value="PepSY_TM-like_2"/>
</dbReference>
<dbReference type="KEGG" id="hba:Hbal_2182"/>
<gene>
    <name evidence="2" type="ordered locus">Hbal_2182</name>
</gene>
<dbReference type="Proteomes" id="UP000002745">
    <property type="component" value="Chromosome"/>
</dbReference>
<dbReference type="AlphaFoldDB" id="C6XM31"/>
<keyword evidence="1" id="KW-0812">Transmembrane</keyword>
<feature type="transmembrane region" description="Helical" evidence="1">
    <location>
        <begin position="166"/>
        <end position="189"/>
    </location>
</feature>
<accession>C6XM31</accession>
<dbReference type="RefSeq" id="WP_015828013.1">
    <property type="nucleotide sequence ID" value="NC_012982.1"/>
</dbReference>
<dbReference type="STRING" id="582402.Hbal_2182"/>
<reference evidence="3" key="1">
    <citation type="journal article" date="2011" name="J. Bacteriol.">
        <title>Genome sequences of eight morphologically diverse alphaproteobacteria.</title>
        <authorList>
            <consortium name="US DOE Joint Genome Institute"/>
            <person name="Brown P.J."/>
            <person name="Kysela D.T."/>
            <person name="Buechlein A."/>
            <person name="Hemmerich C."/>
            <person name="Brun Y.V."/>
        </authorList>
    </citation>
    <scope>NUCLEOTIDE SEQUENCE [LARGE SCALE GENOMIC DNA]</scope>
    <source>
        <strain evidence="3">ATCC 49814 / DSM 5838 / IFAM 1418</strain>
    </source>
</reference>
<feature type="transmembrane region" description="Helical" evidence="1">
    <location>
        <begin position="30"/>
        <end position="53"/>
    </location>
</feature>
<proteinExistence type="predicted"/>
<dbReference type="PANTHER" id="PTHR40115:SF1">
    <property type="entry name" value="INNER MEMBRANE PROTEIN WITH PEPSY TM HELIX"/>
    <property type="match status" value="1"/>
</dbReference>
<dbReference type="EMBL" id="CP001678">
    <property type="protein sequence ID" value="ACT59863.1"/>
    <property type="molecule type" value="Genomic_DNA"/>
</dbReference>
<keyword evidence="3" id="KW-1185">Reference proteome</keyword>